<dbReference type="OrthoDB" id="10435919at2759"/>
<name>A0A8J4UA71_CLAMG</name>
<dbReference type="AlphaFoldDB" id="A0A8J4UA71"/>
<feature type="region of interest" description="Disordered" evidence="1">
    <location>
        <begin position="57"/>
        <end position="150"/>
    </location>
</feature>
<feature type="non-terminal residue" evidence="2">
    <location>
        <position position="150"/>
    </location>
</feature>
<feature type="compositionally biased region" description="Basic residues" evidence="1">
    <location>
        <begin position="84"/>
        <end position="100"/>
    </location>
</feature>
<dbReference type="Proteomes" id="UP000727407">
    <property type="component" value="Unassembled WGS sequence"/>
</dbReference>
<sequence>YGEGNEKHTDLQRAKLVPDPMTEPGATHQDEAAVFGLELKYPNSCIKLMKYRARLRRHAEKKKKKHKAGAFSPLSMSQDEKKIHNSRTKRHGSSKGKNTKLVKPLLNHYRSHHDQASPREKRKVSKKKQVKKPHPPGVFSVLSYTAQDKE</sequence>
<feature type="compositionally biased region" description="Basic residues" evidence="1">
    <location>
        <begin position="120"/>
        <end position="134"/>
    </location>
</feature>
<comment type="caution">
    <text evidence="2">The sequence shown here is derived from an EMBL/GenBank/DDBJ whole genome shotgun (WGS) entry which is preliminary data.</text>
</comment>
<organism evidence="2 3">
    <name type="scientific">Clarias magur</name>
    <name type="common">Asian catfish</name>
    <name type="synonym">Macropteronotus magur</name>
    <dbReference type="NCBI Taxonomy" id="1594786"/>
    <lineage>
        <taxon>Eukaryota</taxon>
        <taxon>Metazoa</taxon>
        <taxon>Chordata</taxon>
        <taxon>Craniata</taxon>
        <taxon>Vertebrata</taxon>
        <taxon>Euteleostomi</taxon>
        <taxon>Actinopterygii</taxon>
        <taxon>Neopterygii</taxon>
        <taxon>Teleostei</taxon>
        <taxon>Ostariophysi</taxon>
        <taxon>Siluriformes</taxon>
        <taxon>Clariidae</taxon>
        <taxon>Clarias</taxon>
    </lineage>
</organism>
<feature type="region of interest" description="Disordered" evidence="1">
    <location>
        <begin position="1"/>
        <end position="28"/>
    </location>
</feature>
<proteinExistence type="predicted"/>
<keyword evidence="3" id="KW-1185">Reference proteome</keyword>
<dbReference type="EMBL" id="QNUK01000063">
    <property type="protein sequence ID" value="KAF5904078.1"/>
    <property type="molecule type" value="Genomic_DNA"/>
</dbReference>
<evidence type="ECO:0000256" key="1">
    <source>
        <dbReference type="SAM" id="MobiDB-lite"/>
    </source>
</evidence>
<feature type="non-terminal residue" evidence="2">
    <location>
        <position position="1"/>
    </location>
</feature>
<evidence type="ECO:0000313" key="3">
    <source>
        <dbReference type="Proteomes" id="UP000727407"/>
    </source>
</evidence>
<feature type="compositionally biased region" description="Basic residues" evidence="1">
    <location>
        <begin position="57"/>
        <end position="68"/>
    </location>
</feature>
<gene>
    <name evidence="2" type="ORF">DAT39_006149</name>
</gene>
<evidence type="ECO:0000313" key="2">
    <source>
        <dbReference type="EMBL" id="KAF5904078.1"/>
    </source>
</evidence>
<accession>A0A8J4UA71</accession>
<protein>
    <submittedName>
        <fullName evidence="2">Uncharacterized protein</fullName>
    </submittedName>
</protein>
<feature type="compositionally biased region" description="Basic and acidic residues" evidence="1">
    <location>
        <begin position="1"/>
        <end position="13"/>
    </location>
</feature>
<reference evidence="2" key="1">
    <citation type="submission" date="2020-07" db="EMBL/GenBank/DDBJ databases">
        <title>Clarias magur genome sequencing, assembly and annotation.</title>
        <authorList>
            <person name="Kushwaha B."/>
            <person name="Kumar R."/>
            <person name="Das P."/>
            <person name="Joshi C.G."/>
            <person name="Kumar D."/>
            <person name="Nagpure N.S."/>
            <person name="Pandey M."/>
            <person name="Agarwal S."/>
            <person name="Srivastava S."/>
            <person name="Singh M."/>
            <person name="Sahoo L."/>
            <person name="Jayasankar P."/>
            <person name="Meher P.K."/>
            <person name="Koringa P.G."/>
            <person name="Iquebal M.A."/>
            <person name="Das S.P."/>
            <person name="Bit A."/>
            <person name="Patnaik S."/>
            <person name="Patel N."/>
            <person name="Shah T.M."/>
            <person name="Hinsu A."/>
            <person name="Jena J.K."/>
        </authorList>
    </citation>
    <scope>NUCLEOTIDE SEQUENCE</scope>
    <source>
        <strain evidence="2">CIFAMagur01</strain>
        <tissue evidence="2">Testis</tissue>
    </source>
</reference>